<dbReference type="Pfam" id="PF08244">
    <property type="entry name" value="Glyco_hydro_32C"/>
    <property type="match status" value="1"/>
</dbReference>
<proteinExistence type="inferred from homology"/>
<dbReference type="InterPro" id="IPR051214">
    <property type="entry name" value="GH32_Enzymes"/>
</dbReference>
<comment type="similarity">
    <text evidence="1 5">Belongs to the glycosyl hydrolase 32 family.</text>
</comment>
<evidence type="ECO:0000256" key="2">
    <source>
        <dbReference type="ARBA" id="ARBA00012758"/>
    </source>
</evidence>
<evidence type="ECO:0000256" key="1">
    <source>
        <dbReference type="ARBA" id="ARBA00009902"/>
    </source>
</evidence>
<keyword evidence="3 5" id="KW-0378">Hydrolase</keyword>
<dbReference type="Gene3D" id="2.115.10.20">
    <property type="entry name" value="Glycosyl hydrolase domain, family 43"/>
    <property type="match status" value="1"/>
</dbReference>
<evidence type="ECO:0000259" key="7">
    <source>
        <dbReference type="Pfam" id="PF08244"/>
    </source>
</evidence>
<dbReference type="GO" id="GO:0005975">
    <property type="term" value="P:carbohydrate metabolic process"/>
    <property type="evidence" value="ECO:0007669"/>
    <property type="project" value="InterPro"/>
</dbReference>
<evidence type="ECO:0000256" key="3">
    <source>
        <dbReference type="ARBA" id="ARBA00022801"/>
    </source>
</evidence>
<feature type="domain" description="Glycosyl hydrolase family 32 N-terminal" evidence="6">
    <location>
        <begin position="69"/>
        <end position="346"/>
    </location>
</feature>
<dbReference type="PANTHER" id="PTHR43101">
    <property type="entry name" value="BETA-FRUCTOSIDASE"/>
    <property type="match status" value="1"/>
</dbReference>
<reference evidence="8 9" key="1">
    <citation type="submission" date="2019-06" db="EMBL/GenBank/DDBJ databases">
        <title>Complete genome sequence of Antarcticibacterium flavum KCTC 52984T from an Antarctic marine sediment.</title>
        <authorList>
            <person name="Lee Y.M."/>
            <person name="Shin S.C."/>
        </authorList>
    </citation>
    <scope>NUCLEOTIDE SEQUENCE [LARGE SCALE GENOMIC DNA]</scope>
    <source>
        <strain evidence="8 9">KCTC 52984</strain>
    </source>
</reference>
<dbReference type="PROSITE" id="PS51257">
    <property type="entry name" value="PROKAR_LIPOPROTEIN"/>
    <property type="match status" value="1"/>
</dbReference>
<dbReference type="KEGG" id="afla:FHG64_06010"/>
<dbReference type="EMBL" id="CP040812">
    <property type="protein sequence ID" value="QCY68995.1"/>
    <property type="molecule type" value="Genomic_DNA"/>
</dbReference>
<dbReference type="SUPFAM" id="SSF75005">
    <property type="entry name" value="Arabinanase/levansucrase/invertase"/>
    <property type="match status" value="1"/>
</dbReference>
<accession>A0A5B7X1M7</accession>
<evidence type="ECO:0000256" key="4">
    <source>
        <dbReference type="ARBA" id="ARBA00023295"/>
    </source>
</evidence>
<dbReference type="Gene3D" id="2.60.120.560">
    <property type="entry name" value="Exo-inulinase, domain 1"/>
    <property type="match status" value="1"/>
</dbReference>
<protein>
    <recommendedName>
        <fullName evidence="2">beta-fructofuranosidase</fullName>
        <ecNumber evidence="2">3.2.1.26</ecNumber>
    </recommendedName>
</protein>
<evidence type="ECO:0000256" key="5">
    <source>
        <dbReference type="RuleBase" id="RU362110"/>
    </source>
</evidence>
<dbReference type="GO" id="GO:0004564">
    <property type="term" value="F:beta-fructofuranosidase activity"/>
    <property type="evidence" value="ECO:0007669"/>
    <property type="project" value="UniProtKB-EC"/>
</dbReference>
<dbReference type="Pfam" id="PF00251">
    <property type="entry name" value="Glyco_hydro_32N"/>
    <property type="match status" value="1"/>
</dbReference>
<name>A0A5B7X1M7_9FLAO</name>
<sequence>MIRQCRELKKAIMMNFKSTVLIMVIIMSGCSEDRIEPEVPPTNKETETDFYPKPPSGWMGESNPYNTTGWVGDIMPYYDNGVFHIFFLHDAQIKPGGEGFHPIHKFESQNLVDFSYQGEMIPYGTTNEADFAIGTGSPVKVGDTYYFYYTGHNGNSGFVQNNPRESVLLATSTDLENWTKQKDFKITAPMGYYDFDFRDPHVFYNSEESEYWMIISTQTSARKAVALLYTTQDPTTHQWELQEPLYTTTEEENYLMLECVDMFRMGNYWYMLFSENWNEKATHYRISTSSRGPWIKPEIDVMDGEFLYAAKTASDGDNRYLFGWTARRSPETNNGNKEWAGNMVIHQLTQESDGTLGINIPNRVVNVFTDAIPLEIQNSQGSVTGSENNFILNGNPETALQTFTILNGTRMINTNLSIDNLTGAAGFVLNAASASEQSYQILIEPSQERVAAYRISGGTAELVNQRSIVVEDDFQMELVIEGSIVVLYINGKAAFSNRVYDAIGKEWGIIAKGTSATFENLNVVKP</sequence>
<evidence type="ECO:0000259" key="6">
    <source>
        <dbReference type="Pfam" id="PF00251"/>
    </source>
</evidence>
<dbReference type="Proteomes" id="UP000309016">
    <property type="component" value="Chromosome"/>
</dbReference>
<dbReference type="CDD" id="cd08995">
    <property type="entry name" value="GH32_EcAec43-like"/>
    <property type="match status" value="1"/>
</dbReference>
<organism evidence="8 9">
    <name type="scientific">Antarcticibacterium flavum</name>
    <dbReference type="NCBI Taxonomy" id="2058175"/>
    <lineage>
        <taxon>Bacteria</taxon>
        <taxon>Pseudomonadati</taxon>
        <taxon>Bacteroidota</taxon>
        <taxon>Flavobacteriia</taxon>
        <taxon>Flavobacteriales</taxon>
        <taxon>Flavobacteriaceae</taxon>
        <taxon>Antarcticibacterium</taxon>
    </lineage>
</organism>
<gene>
    <name evidence="8" type="ORF">FHG64_06010</name>
</gene>
<evidence type="ECO:0000313" key="8">
    <source>
        <dbReference type="EMBL" id="QCY68995.1"/>
    </source>
</evidence>
<dbReference type="InterPro" id="IPR013148">
    <property type="entry name" value="Glyco_hydro_32_N"/>
</dbReference>
<feature type="domain" description="Glycosyl hydrolase family 32 C-terminal" evidence="7">
    <location>
        <begin position="402"/>
        <end position="523"/>
    </location>
</feature>
<dbReference type="OrthoDB" id="9759709at2"/>
<keyword evidence="9" id="KW-1185">Reference proteome</keyword>
<keyword evidence="4 5" id="KW-0326">Glycosidase</keyword>
<dbReference type="InterPro" id="IPR001362">
    <property type="entry name" value="Glyco_hydro_32"/>
</dbReference>
<dbReference type="InterPro" id="IPR023296">
    <property type="entry name" value="Glyco_hydro_beta-prop_sf"/>
</dbReference>
<dbReference type="InterPro" id="IPR013189">
    <property type="entry name" value="Glyco_hydro_32_C"/>
</dbReference>
<dbReference type="SMART" id="SM00640">
    <property type="entry name" value="Glyco_32"/>
    <property type="match status" value="1"/>
</dbReference>
<evidence type="ECO:0000313" key="9">
    <source>
        <dbReference type="Proteomes" id="UP000309016"/>
    </source>
</evidence>
<dbReference type="EC" id="3.2.1.26" evidence="2"/>
<dbReference type="PANTHER" id="PTHR43101:SF1">
    <property type="entry name" value="BETA-FRUCTOSIDASE"/>
    <property type="match status" value="1"/>
</dbReference>
<dbReference type="AlphaFoldDB" id="A0A5B7X1M7"/>